<organism evidence="5 6">
    <name type="scientific">Dunaliella salina</name>
    <name type="common">Green alga</name>
    <name type="synonym">Protococcus salinus</name>
    <dbReference type="NCBI Taxonomy" id="3046"/>
    <lineage>
        <taxon>Eukaryota</taxon>
        <taxon>Viridiplantae</taxon>
        <taxon>Chlorophyta</taxon>
        <taxon>core chlorophytes</taxon>
        <taxon>Chlorophyceae</taxon>
        <taxon>CS clade</taxon>
        <taxon>Chlamydomonadales</taxon>
        <taxon>Dunaliellaceae</taxon>
        <taxon>Dunaliella</taxon>
    </lineage>
</organism>
<protein>
    <submittedName>
        <fullName evidence="5">FAM91 N-terminus-domain-containing protein</fullName>
    </submittedName>
</protein>
<comment type="caution">
    <text evidence="5">The sequence shown here is derived from an EMBL/GenBank/DDBJ whole genome shotgun (WGS) entry which is preliminary data.</text>
</comment>
<dbReference type="Pfam" id="PF14648">
    <property type="entry name" value="FAM91_C"/>
    <property type="match status" value="1"/>
</dbReference>
<dbReference type="InterPro" id="IPR039199">
    <property type="entry name" value="FAM91"/>
</dbReference>
<proteinExistence type="inferred from homology"/>
<reference evidence="5" key="1">
    <citation type="submission" date="2017-08" db="EMBL/GenBank/DDBJ databases">
        <authorList>
            <person name="Polle J.E."/>
            <person name="Barry K."/>
            <person name="Cushman J."/>
            <person name="Schmutz J."/>
            <person name="Tran D."/>
            <person name="Hathwaick L.T."/>
            <person name="Yim W.C."/>
            <person name="Jenkins J."/>
            <person name="Mckie-Krisberg Z.M."/>
            <person name="Prochnik S."/>
            <person name="Lindquist E."/>
            <person name="Dockter R.B."/>
            <person name="Adam C."/>
            <person name="Molina H."/>
            <person name="Bunkerborg J."/>
            <person name="Jin E."/>
            <person name="Buchheim M."/>
            <person name="Magnuson J."/>
        </authorList>
    </citation>
    <scope>NUCLEOTIDE SEQUENCE</scope>
    <source>
        <strain evidence="5">CCAP 19/18</strain>
    </source>
</reference>
<feature type="region of interest" description="Disordered" evidence="2">
    <location>
        <begin position="317"/>
        <end position="344"/>
    </location>
</feature>
<feature type="domain" description="FAM91 C-terminal" evidence="4">
    <location>
        <begin position="402"/>
        <end position="510"/>
    </location>
</feature>
<dbReference type="PANTHER" id="PTHR28441:SF2">
    <property type="entry name" value="PROTEIN FAM91A1"/>
    <property type="match status" value="1"/>
</dbReference>
<dbReference type="EMBL" id="MU069895">
    <property type="protein sequence ID" value="KAF5832134.1"/>
    <property type="molecule type" value="Genomic_DNA"/>
</dbReference>
<evidence type="ECO:0000259" key="3">
    <source>
        <dbReference type="Pfam" id="PF14647"/>
    </source>
</evidence>
<dbReference type="PANTHER" id="PTHR28441">
    <property type="entry name" value="PROTEIN FAM91A1"/>
    <property type="match status" value="1"/>
</dbReference>
<comment type="similarity">
    <text evidence="1">Belongs to the FAM91 family.</text>
</comment>
<dbReference type="InterPro" id="IPR028097">
    <property type="entry name" value="FAM91_C_dom"/>
</dbReference>
<dbReference type="InterPro" id="IPR028091">
    <property type="entry name" value="FAM91_N_dom"/>
</dbReference>
<dbReference type="Proteomes" id="UP000815325">
    <property type="component" value="Unassembled WGS sequence"/>
</dbReference>
<name>A0ABQ7GBZ6_DUNSA</name>
<evidence type="ECO:0000313" key="6">
    <source>
        <dbReference type="Proteomes" id="UP000815325"/>
    </source>
</evidence>
<feature type="domain" description="FAM91 N-terminal" evidence="3">
    <location>
        <begin position="11"/>
        <end position="313"/>
    </location>
</feature>
<gene>
    <name evidence="5" type="ORF">DUNSADRAFT_12116</name>
</gene>
<accession>A0ABQ7GBZ6</accession>
<feature type="compositionally biased region" description="Gly residues" evidence="2">
    <location>
        <begin position="328"/>
        <end position="340"/>
    </location>
</feature>
<keyword evidence="6" id="KW-1185">Reference proteome</keyword>
<dbReference type="Pfam" id="PF14647">
    <property type="entry name" value="FAM91_N"/>
    <property type="match status" value="1"/>
</dbReference>
<evidence type="ECO:0000313" key="5">
    <source>
        <dbReference type="EMBL" id="KAF5832134.1"/>
    </source>
</evidence>
<sequence>MVYEEYVRKAIASGRQYHELPERIRTVFSPSDWRNHVKEQCIQRGSDWGSSLARTVCSEGEYYGELLKCYKGWMRMYPYHLAFYVNRVMRISPFRYYIDMLVAMLVAEKAYHQLPNFTAADALRLVGVGRNEYIAILNACKNRRVMWRVNRVPVARELLPQMPKEPARLEPWWGVSCVNLGEAEYRELTPEEMAHVKTASLTSGSVQVRDLDEAVLRELLRKGFVYIEVPVLPEDRFSIPPLEGFVSNKDAAPLGLEGGADPLESVLYAVFVANNERLTVSELAGILNVETRAVQAALGVASRLGFATRVTPSITPDTLASSPSLSGTRGGLGRTSGGGALASSPVQSSFAPLIDLEEQEEEAGAGKSLATAGRFGSQNLSSLAARDSPLIDPFSSGEDERSAAVVLDSEATSFLMMGALSPGLKRHAVTLFEGGRVAGEGVMAEMVQELWSSFAAGQMFEGDMLRLTQFAGALATAIEAVRGGLGPGRSLELLRKESLEGLPPTSASKVRSMGVVAVVEFCSEHSTELLRKESLEGLEGPPPTSASKVCIEVVADFLNFARHTALRSCVERTWRACHAPQDPRCSS</sequence>
<evidence type="ECO:0000259" key="4">
    <source>
        <dbReference type="Pfam" id="PF14648"/>
    </source>
</evidence>
<evidence type="ECO:0000256" key="2">
    <source>
        <dbReference type="SAM" id="MobiDB-lite"/>
    </source>
</evidence>
<evidence type="ECO:0000256" key="1">
    <source>
        <dbReference type="ARBA" id="ARBA00010319"/>
    </source>
</evidence>